<name>A0A1V9XDB5_9ACAR</name>
<dbReference type="PANTHER" id="PTHR13031">
    <property type="entry name" value="RIBONUCLEASE P SUBUNIT P30"/>
    <property type="match status" value="1"/>
</dbReference>
<dbReference type="GO" id="GO:0005655">
    <property type="term" value="C:nucleolar ribonuclease P complex"/>
    <property type="evidence" value="ECO:0007669"/>
    <property type="project" value="TreeGrafter"/>
</dbReference>
<dbReference type="SUPFAM" id="SSF89550">
    <property type="entry name" value="PHP domain-like"/>
    <property type="match status" value="1"/>
</dbReference>
<dbReference type="AlphaFoldDB" id="A0A1V9XDB5"/>
<organism evidence="5 6">
    <name type="scientific">Tropilaelaps mercedesae</name>
    <dbReference type="NCBI Taxonomy" id="418985"/>
    <lineage>
        <taxon>Eukaryota</taxon>
        <taxon>Metazoa</taxon>
        <taxon>Ecdysozoa</taxon>
        <taxon>Arthropoda</taxon>
        <taxon>Chelicerata</taxon>
        <taxon>Arachnida</taxon>
        <taxon>Acari</taxon>
        <taxon>Parasitiformes</taxon>
        <taxon>Mesostigmata</taxon>
        <taxon>Gamasina</taxon>
        <taxon>Dermanyssoidea</taxon>
        <taxon>Laelapidae</taxon>
        <taxon>Tropilaelaps</taxon>
    </lineage>
</organism>
<dbReference type="Pfam" id="PF01876">
    <property type="entry name" value="RNase_P_p30"/>
    <property type="match status" value="1"/>
</dbReference>
<evidence type="ECO:0000313" key="6">
    <source>
        <dbReference type="Proteomes" id="UP000192247"/>
    </source>
</evidence>
<evidence type="ECO:0000256" key="1">
    <source>
        <dbReference type="ARBA" id="ARBA00004123"/>
    </source>
</evidence>
<comment type="similarity">
    <text evidence="2">Belongs to the eukaryotic/archaeal RNase P protein component 3 family.</text>
</comment>
<dbReference type="Proteomes" id="UP000192247">
    <property type="component" value="Unassembled WGS sequence"/>
</dbReference>
<dbReference type="OrthoDB" id="17948at2759"/>
<evidence type="ECO:0000256" key="4">
    <source>
        <dbReference type="SAM" id="MobiDB-lite"/>
    </source>
</evidence>
<dbReference type="FunCoup" id="A0A1V9XDB5">
    <property type="interactions" value="999"/>
</dbReference>
<dbReference type="InterPro" id="IPR002738">
    <property type="entry name" value="RNase_P_p30"/>
</dbReference>
<comment type="caution">
    <text evidence="5">The sequence shown here is derived from an EMBL/GenBank/DDBJ whole genome shotgun (WGS) entry which is preliminary data.</text>
</comment>
<feature type="compositionally biased region" description="Acidic residues" evidence="4">
    <location>
        <begin position="282"/>
        <end position="291"/>
    </location>
</feature>
<comment type="subcellular location">
    <subcellularLocation>
        <location evidence="1">Nucleus</location>
    </subcellularLocation>
</comment>
<dbReference type="Gene3D" id="3.20.20.140">
    <property type="entry name" value="Metal-dependent hydrolases"/>
    <property type="match status" value="1"/>
</dbReference>
<dbReference type="PANTHER" id="PTHR13031:SF0">
    <property type="entry name" value="RIBONUCLEASE P PROTEIN SUBUNIT P30"/>
    <property type="match status" value="1"/>
</dbReference>
<dbReference type="EMBL" id="MNPL01014487">
    <property type="protein sequence ID" value="OQR71489.1"/>
    <property type="molecule type" value="Genomic_DNA"/>
</dbReference>
<dbReference type="STRING" id="418985.A0A1V9XDB5"/>
<dbReference type="GO" id="GO:0008033">
    <property type="term" value="P:tRNA processing"/>
    <property type="evidence" value="ECO:0007669"/>
    <property type="project" value="UniProtKB-KW"/>
</dbReference>
<protein>
    <submittedName>
        <fullName evidence="5">Ribonuclease P protein subunit p30-like</fullName>
    </submittedName>
</protein>
<sequence length="302" mass="33923">MSDLNIIVYENGCKTSDHEVLACIRKAFKLGFNILALNVIVGESELSTKQPLPKPIKFDIPEFCLKEARSQGRTLKLLTRLSGKVATNQQAHKLQNNPISHEYDLIAAWPCTEGLLNSIINQGGVDILFYPLTETCALPKYSSIAHAIKKGIFHELPYSALLGPKRAFALKGMRRLIYRERSGFIFSSGTASPEFIRGPLDVSFLGHLLDFTADYSRCLVWDGPASVLVHAETRRRTDRGAVMAQLLEKVPPGERWLIEATQVKPKKKKQRKLKLPRKSNEAEDDDDEDAVETPVVKRQRTE</sequence>
<feature type="compositionally biased region" description="Basic residues" evidence="4">
    <location>
        <begin position="264"/>
        <end position="277"/>
    </location>
</feature>
<evidence type="ECO:0000256" key="3">
    <source>
        <dbReference type="ARBA" id="ARBA00022694"/>
    </source>
</evidence>
<keyword evidence="3" id="KW-0819">tRNA processing</keyword>
<gene>
    <name evidence="5" type="ORF">BIW11_10965</name>
</gene>
<evidence type="ECO:0000256" key="2">
    <source>
        <dbReference type="ARBA" id="ARBA00007331"/>
    </source>
</evidence>
<reference evidence="5 6" key="1">
    <citation type="journal article" date="2017" name="Gigascience">
        <title>Draft genome of the honey bee ectoparasitic mite, Tropilaelaps mercedesae, is shaped by the parasitic life history.</title>
        <authorList>
            <person name="Dong X."/>
            <person name="Armstrong S.D."/>
            <person name="Xia D."/>
            <person name="Makepeace B.L."/>
            <person name="Darby A.C."/>
            <person name="Kadowaki T."/>
        </authorList>
    </citation>
    <scope>NUCLEOTIDE SEQUENCE [LARGE SCALE GENOMIC DNA]</scope>
    <source>
        <strain evidence="5">Wuxi-XJTLU</strain>
    </source>
</reference>
<keyword evidence="6" id="KW-1185">Reference proteome</keyword>
<proteinExistence type="inferred from homology"/>
<feature type="region of interest" description="Disordered" evidence="4">
    <location>
        <begin position="259"/>
        <end position="302"/>
    </location>
</feature>
<accession>A0A1V9XDB5</accession>
<dbReference type="InterPro" id="IPR016195">
    <property type="entry name" value="Pol/histidinol_Pase-like"/>
</dbReference>
<evidence type="ECO:0000313" key="5">
    <source>
        <dbReference type="EMBL" id="OQR71489.1"/>
    </source>
</evidence>
<dbReference type="GO" id="GO:0003723">
    <property type="term" value="F:RNA binding"/>
    <property type="evidence" value="ECO:0007669"/>
    <property type="project" value="TreeGrafter"/>
</dbReference>
<dbReference type="InParanoid" id="A0A1V9XDB5"/>